<dbReference type="GO" id="GO:0004842">
    <property type="term" value="F:ubiquitin-protein transferase activity"/>
    <property type="evidence" value="ECO:0007669"/>
    <property type="project" value="TreeGrafter"/>
</dbReference>
<keyword evidence="2 3" id="KW-0040">ANK repeat</keyword>
<evidence type="ECO:0000256" key="3">
    <source>
        <dbReference type="PROSITE-ProRule" id="PRU00023"/>
    </source>
</evidence>
<keyword evidence="5" id="KW-1185">Reference proteome</keyword>
<dbReference type="GO" id="GO:0070531">
    <property type="term" value="C:BRCA1-A complex"/>
    <property type="evidence" value="ECO:0007669"/>
    <property type="project" value="TreeGrafter"/>
</dbReference>
<sequence>MTPLDLLEDECKTTDWYITNDEGNSPLHQAASRGRENMVKALVGLGANVSAVNIEGDTPLHKALDLNQMHYYGKDMVMRVESLVRLGANVSVSNNKGNSPLHQAASSGKENMVKALIRLGANVSAVNIEGDTPLHKSLDLKQMHYCGKDMVMRVESLVRLGANVSISNNKGKTPLDLLEDKCKTDYWYITNDEGNSPLHQAASSGREHLIKALIVLGANVSAVNIEGRTPLHDAALQGNIKLTDILIRNNADVNSTDNMVCYYINREIHLFGSKTDDHVHMHHN</sequence>
<dbReference type="PROSITE" id="PS50297">
    <property type="entry name" value="ANK_REP_REGION"/>
    <property type="match status" value="4"/>
</dbReference>
<accession>A0A8S3SES9</accession>
<dbReference type="PROSITE" id="PS50088">
    <property type="entry name" value="ANK_REPEAT"/>
    <property type="match status" value="6"/>
</dbReference>
<proteinExistence type="predicted"/>
<feature type="repeat" description="ANK" evidence="3">
    <location>
        <begin position="193"/>
        <end position="225"/>
    </location>
</feature>
<feature type="repeat" description="ANK" evidence="3">
    <location>
        <begin position="129"/>
        <end position="169"/>
    </location>
</feature>
<reference evidence="4" key="1">
    <citation type="submission" date="2021-03" db="EMBL/GenBank/DDBJ databases">
        <authorList>
            <person name="Bekaert M."/>
        </authorList>
    </citation>
    <scope>NUCLEOTIDE SEQUENCE</scope>
</reference>
<dbReference type="Gene3D" id="1.25.40.20">
    <property type="entry name" value="Ankyrin repeat-containing domain"/>
    <property type="match status" value="3"/>
</dbReference>
<dbReference type="Proteomes" id="UP000683360">
    <property type="component" value="Unassembled WGS sequence"/>
</dbReference>
<evidence type="ECO:0000256" key="2">
    <source>
        <dbReference type="ARBA" id="ARBA00023043"/>
    </source>
</evidence>
<feature type="repeat" description="ANK" evidence="3">
    <location>
        <begin position="55"/>
        <end position="95"/>
    </location>
</feature>
<feature type="repeat" description="ANK" evidence="3">
    <location>
        <begin position="22"/>
        <end position="54"/>
    </location>
</feature>
<gene>
    <name evidence="4" type="ORF">MEDL_32924</name>
</gene>
<dbReference type="EMBL" id="CAJPWZ010001629">
    <property type="protein sequence ID" value="CAG2219391.1"/>
    <property type="molecule type" value="Genomic_DNA"/>
</dbReference>
<dbReference type="InterPro" id="IPR036770">
    <property type="entry name" value="Ankyrin_rpt-contain_sf"/>
</dbReference>
<dbReference type="SUPFAM" id="SSF48403">
    <property type="entry name" value="Ankyrin repeat"/>
    <property type="match status" value="1"/>
</dbReference>
<dbReference type="SMART" id="SM00248">
    <property type="entry name" value="ANK"/>
    <property type="match status" value="6"/>
</dbReference>
<dbReference type="PRINTS" id="PR01415">
    <property type="entry name" value="ANKYRIN"/>
</dbReference>
<evidence type="ECO:0000313" key="4">
    <source>
        <dbReference type="EMBL" id="CAG2219391.1"/>
    </source>
</evidence>
<name>A0A8S3SES9_MYTED</name>
<protein>
    <submittedName>
        <fullName evidence="4">Uncharacterized protein</fullName>
    </submittedName>
</protein>
<dbReference type="PANTHER" id="PTHR24171:SF11">
    <property type="entry name" value="26S PROTEASOME NON-ATPASE REGULATORY SUBUNIT 10"/>
    <property type="match status" value="1"/>
</dbReference>
<dbReference type="GO" id="GO:0031436">
    <property type="term" value="C:BRCA1-BARD1 complex"/>
    <property type="evidence" value="ECO:0007669"/>
    <property type="project" value="TreeGrafter"/>
</dbReference>
<organism evidence="4 5">
    <name type="scientific">Mytilus edulis</name>
    <name type="common">Blue mussel</name>
    <dbReference type="NCBI Taxonomy" id="6550"/>
    <lineage>
        <taxon>Eukaryota</taxon>
        <taxon>Metazoa</taxon>
        <taxon>Spiralia</taxon>
        <taxon>Lophotrochozoa</taxon>
        <taxon>Mollusca</taxon>
        <taxon>Bivalvia</taxon>
        <taxon>Autobranchia</taxon>
        <taxon>Pteriomorphia</taxon>
        <taxon>Mytilida</taxon>
        <taxon>Mytiloidea</taxon>
        <taxon>Mytilidae</taxon>
        <taxon>Mytilinae</taxon>
        <taxon>Mytilus</taxon>
    </lineage>
</organism>
<dbReference type="Pfam" id="PF13637">
    <property type="entry name" value="Ank_4"/>
    <property type="match status" value="1"/>
</dbReference>
<comment type="caution">
    <text evidence="4">The sequence shown here is derived from an EMBL/GenBank/DDBJ whole genome shotgun (WGS) entry which is preliminary data.</text>
</comment>
<dbReference type="PANTHER" id="PTHR24171">
    <property type="entry name" value="ANKYRIN REPEAT DOMAIN-CONTAINING PROTEIN 39-RELATED"/>
    <property type="match status" value="1"/>
</dbReference>
<keyword evidence="1" id="KW-0677">Repeat</keyword>
<evidence type="ECO:0000313" key="5">
    <source>
        <dbReference type="Proteomes" id="UP000683360"/>
    </source>
</evidence>
<dbReference type="Pfam" id="PF12796">
    <property type="entry name" value="Ank_2"/>
    <property type="match status" value="2"/>
</dbReference>
<feature type="repeat" description="ANK" evidence="3">
    <location>
        <begin position="226"/>
        <end position="258"/>
    </location>
</feature>
<dbReference type="InterPro" id="IPR002110">
    <property type="entry name" value="Ankyrin_rpt"/>
</dbReference>
<dbReference type="AlphaFoldDB" id="A0A8S3SES9"/>
<dbReference type="GO" id="GO:0085020">
    <property type="term" value="P:protein K6-linked ubiquitination"/>
    <property type="evidence" value="ECO:0007669"/>
    <property type="project" value="TreeGrafter"/>
</dbReference>
<evidence type="ECO:0000256" key="1">
    <source>
        <dbReference type="ARBA" id="ARBA00022737"/>
    </source>
</evidence>
<feature type="repeat" description="ANK" evidence="3">
    <location>
        <begin position="96"/>
        <end position="128"/>
    </location>
</feature>
<dbReference type="OrthoDB" id="10258888at2759"/>